<evidence type="ECO:0000313" key="2">
    <source>
        <dbReference type="Proteomes" id="UP000279962"/>
    </source>
</evidence>
<dbReference type="SUPFAM" id="SSF47413">
    <property type="entry name" value="lambda repressor-like DNA-binding domains"/>
    <property type="match status" value="1"/>
</dbReference>
<dbReference type="GO" id="GO:0003677">
    <property type="term" value="F:DNA binding"/>
    <property type="evidence" value="ECO:0007669"/>
    <property type="project" value="InterPro"/>
</dbReference>
<dbReference type="EMBL" id="CP033133">
    <property type="protein sequence ID" value="AYO54174.1"/>
    <property type="molecule type" value="Genomic_DNA"/>
</dbReference>
<dbReference type="Gene3D" id="1.10.260.40">
    <property type="entry name" value="lambda repressor-like DNA-binding domains"/>
    <property type="match status" value="1"/>
</dbReference>
<organism evidence="1 2">
    <name type="scientific">Acinetobacter wuhouensis</name>
    <dbReference type="NCBI Taxonomy" id="1879050"/>
    <lineage>
        <taxon>Bacteria</taxon>
        <taxon>Pseudomonadati</taxon>
        <taxon>Pseudomonadota</taxon>
        <taxon>Gammaproteobacteria</taxon>
        <taxon>Moraxellales</taxon>
        <taxon>Moraxellaceae</taxon>
        <taxon>Acinetobacter</taxon>
    </lineage>
</organism>
<dbReference type="Proteomes" id="UP000279962">
    <property type="component" value="Chromosome"/>
</dbReference>
<evidence type="ECO:0008006" key="3">
    <source>
        <dbReference type="Google" id="ProtNLM"/>
    </source>
</evidence>
<sequence length="72" mass="7816">MQTLYKKLVAHFGGQIPTASALQVSQANVSGYVSGRWNMSEVVAMRAELATDGEFKAAELCPSLKEFQKHSA</sequence>
<name>A0A3G2T1W7_9GAMM</name>
<dbReference type="RefSeq" id="WP_087554169.1">
    <property type="nucleotide sequence ID" value="NZ_CP033133.1"/>
</dbReference>
<evidence type="ECO:0000313" key="1">
    <source>
        <dbReference type="EMBL" id="AYO54174.1"/>
    </source>
</evidence>
<dbReference type="AlphaFoldDB" id="A0A3G2T1W7"/>
<gene>
    <name evidence="1" type="ORF">CDG68_11230</name>
</gene>
<protein>
    <recommendedName>
        <fullName evidence="3">Transcriptional regulator</fullName>
    </recommendedName>
</protein>
<accession>A0A3G2T1W7</accession>
<dbReference type="InterPro" id="IPR010982">
    <property type="entry name" value="Lambda_DNA-bd_dom_sf"/>
</dbReference>
<proteinExistence type="predicted"/>
<reference evidence="1 2" key="1">
    <citation type="submission" date="2018-10" db="EMBL/GenBank/DDBJ databases">
        <title>The complete genome of Acinetobacter wuhouensis strain WCHAW010062.</title>
        <authorList>
            <person name="Hu Y."/>
            <person name="Long H."/>
            <person name="Feng Y."/>
            <person name="Zong Z."/>
        </authorList>
    </citation>
    <scope>NUCLEOTIDE SEQUENCE [LARGE SCALE GENOMIC DNA]</scope>
    <source>
        <strain evidence="1 2">WCHAW010062</strain>
    </source>
</reference>